<protein>
    <recommendedName>
        <fullName evidence="3">histidine kinase</fullName>
        <ecNumber evidence="3">2.7.13.3</ecNumber>
    </recommendedName>
</protein>
<gene>
    <name evidence="14" type="ORF">GJ743_05090</name>
</gene>
<dbReference type="InterPro" id="IPR003660">
    <property type="entry name" value="HAMP_dom"/>
</dbReference>
<evidence type="ECO:0000256" key="10">
    <source>
        <dbReference type="ARBA" id="ARBA00023136"/>
    </source>
</evidence>
<keyword evidence="8 11" id="KW-1133">Transmembrane helix</keyword>
<sequence>MRRRITLAAASVVAAALVLGAVVFWFVLRASLLEGVRASAEQDAAALASQVEAAGTASLGDLGELDDDRIVLVVGADGAIVAASEDAPRTAADLRDGAAVRVDDETYVIAREDADAADGSEIAAVVGRSTEPVDETLGTVASLLAVSVPLLVTLVALTTWIVVGRALAPVERMRRQVDAVTATTLADRLDEPATGDEIARLAHTLNGMLGRLESAQTTQRRFISDASHELKSPLATLRQYAELARAHPERVDERELGEVVLEEGARLERLVQGMLVLARADEGALRLDRVDVDLDDLLLVEAARIRGAGAIAVDTSGVRATRVRGDAALLAQLTRNLVDNAARHARAGIALAVAPADGGAVVTVDDDGDGIPAADRDRVFDRFVRLDDARARATGGSGLGLSIVREVARAHGGEVRIEDAPSGGARLRVELPAAASAR</sequence>
<organism evidence="14 15">
    <name type="scientific">Agromyces bracchium</name>
    <dbReference type="NCBI Taxonomy" id="88376"/>
    <lineage>
        <taxon>Bacteria</taxon>
        <taxon>Bacillati</taxon>
        <taxon>Actinomycetota</taxon>
        <taxon>Actinomycetes</taxon>
        <taxon>Micrococcales</taxon>
        <taxon>Microbacteriaceae</taxon>
        <taxon>Agromyces</taxon>
    </lineage>
</organism>
<dbReference type="GO" id="GO:0000155">
    <property type="term" value="F:phosphorelay sensor kinase activity"/>
    <property type="evidence" value="ECO:0007669"/>
    <property type="project" value="InterPro"/>
</dbReference>
<dbReference type="PRINTS" id="PR00344">
    <property type="entry name" value="BCTRLSENSOR"/>
</dbReference>
<dbReference type="Gene3D" id="3.30.565.10">
    <property type="entry name" value="Histidine kinase-like ATPase, C-terminal domain"/>
    <property type="match status" value="1"/>
</dbReference>
<dbReference type="PROSITE" id="PS50885">
    <property type="entry name" value="HAMP"/>
    <property type="match status" value="1"/>
</dbReference>
<accession>A0A6I3M335</accession>
<comment type="subcellular location">
    <subcellularLocation>
        <location evidence="2">Cell membrane</location>
    </subcellularLocation>
</comment>
<dbReference type="SUPFAM" id="SSF47384">
    <property type="entry name" value="Homodimeric domain of signal transducing histidine kinase"/>
    <property type="match status" value="1"/>
</dbReference>
<keyword evidence="10 11" id="KW-0472">Membrane</keyword>
<dbReference type="CDD" id="cd06225">
    <property type="entry name" value="HAMP"/>
    <property type="match status" value="1"/>
</dbReference>
<feature type="transmembrane region" description="Helical" evidence="11">
    <location>
        <begin position="140"/>
        <end position="163"/>
    </location>
</feature>
<reference evidence="14 15" key="1">
    <citation type="submission" date="2019-11" db="EMBL/GenBank/DDBJ databases">
        <title>Agromyces kandeliae sp. nov., isolated from mangrove soil.</title>
        <authorList>
            <person name="Wang R."/>
        </authorList>
    </citation>
    <scope>NUCLEOTIDE SEQUENCE [LARGE SCALE GENOMIC DNA]</scope>
    <source>
        <strain evidence="14 15">JCM 11433</strain>
    </source>
</reference>
<dbReference type="Gene3D" id="1.10.287.130">
    <property type="match status" value="1"/>
</dbReference>
<dbReference type="InterPro" id="IPR003661">
    <property type="entry name" value="HisK_dim/P_dom"/>
</dbReference>
<dbReference type="AlphaFoldDB" id="A0A6I3M335"/>
<name>A0A6I3M335_9MICO</name>
<dbReference type="Pfam" id="PF00672">
    <property type="entry name" value="HAMP"/>
    <property type="match status" value="1"/>
</dbReference>
<dbReference type="InterPro" id="IPR004358">
    <property type="entry name" value="Sig_transdc_His_kin-like_C"/>
</dbReference>
<dbReference type="Proteomes" id="UP000433071">
    <property type="component" value="Unassembled WGS sequence"/>
</dbReference>
<comment type="caution">
    <text evidence="14">The sequence shown here is derived from an EMBL/GenBank/DDBJ whole genome shotgun (WGS) entry which is preliminary data.</text>
</comment>
<evidence type="ECO:0000259" key="12">
    <source>
        <dbReference type="PROSITE" id="PS50109"/>
    </source>
</evidence>
<evidence type="ECO:0000259" key="13">
    <source>
        <dbReference type="PROSITE" id="PS50885"/>
    </source>
</evidence>
<dbReference type="Pfam" id="PF00512">
    <property type="entry name" value="HisKA"/>
    <property type="match status" value="1"/>
</dbReference>
<evidence type="ECO:0000256" key="1">
    <source>
        <dbReference type="ARBA" id="ARBA00000085"/>
    </source>
</evidence>
<dbReference type="SMART" id="SM00387">
    <property type="entry name" value="HATPase_c"/>
    <property type="match status" value="1"/>
</dbReference>
<evidence type="ECO:0000256" key="3">
    <source>
        <dbReference type="ARBA" id="ARBA00012438"/>
    </source>
</evidence>
<dbReference type="InterPro" id="IPR036890">
    <property type="entry name" value="HATPase_C_sf"/>
</dbReference>
<dbReference type="InterPro" id="IPR003594">
    <property type="entry name" value="HATPase_dom"/>
</dbReference>
<dbReference type="EMBL" id="WMLB01000016">
    <property type="protein sequence ID" value="MTH67744.1"/>
    <property type="molecule type" value="Genomic_DNA"/>
</dbReference>
<dbReference type="SMART" id="SM00388">
    <property type="entry name" value="HisKA"/>
    <property type="match status" value="1"/>
</dbReference>
<dbReference type="PROSITE" id="PS50109">
    <property type="entry name" value="HIS_KIN"/>
    <property type="match status" value="1"/>
</dbReference>
<dbReference type="Pfam" id="PF02518">
    <property type="entry name" value="HATPase_c"/>
    <property type="match status" value="1"/>
</dbReference>
<evidence type="ECO:0000256" key="9">
    <source>
        <dbReference type="ARBA" id="ARBA00023012"/>
    </source>
</evidence>
<evidence type="ECO:0000256" key="5">
    <source>
        <dbReference type="ARBA" id="ARBA00022679"/>
    </source>
</evidence>
<dbReference type="PANTHER" id="PTHR45436">
    <property type="entry name" value="SENSOR HISTIDINE KINASE YKOH"/>
    <property type="match status" value="1"/>
</dbReference>
<dbReference type="SMART" id="SM00304">
    <property type="entry name" value="HAMP"/>
    <property type="match status" value="1"/>
</dbReference>
<dbReference type="InterPro" id="IPR050428">
    <property type="entry name" value="TCS_sensor_his_kinase"/>
</dbReference>
<dbReference type="CDD" id="cd00075">
    <property type="entry name" value="HATPase"/>
    <property type="match status" value="1"/>
</dbReference>
<dbReference type="PANTHER" id="PTHR45436:SF5">
    <property type="entry name" value="SENSOR HISTIDINE KINASE TRCS"/>
    <property type="match status" value="1"/>
</dbReference>
<keyword evidence="6 11" id="KW-0812">Transmembrane</keyword>
<evidence type="ECO:0000256" key="2">
    <source>
        <dbReference type="ARBA" id="ARBA00004236"/>
    </source>
</evidence>
<evidence type="ECO:0000256" key="8">
    <source>
        <dbReference type="ARBA" id="ARBA00022989"/>
    </source>
</evidence>
<evidence type="ECO:0000313" key="14">
    <source>
        <dbReference type="EMBL" id="MTH67744.1"/>
    </source>
</evidence>
<dbReference type="SUPFAM" id="SSF55874">
    <property type="entry name" value="ATPase domain of HSP90 chaperone/DNA topoisomerase II/histidine kinase"/>
    <property type="match status" value="1"/>
</dbReference>
<keyword evidence="5" id="KW-0808">Transferase</keyword>
<feature type="transmembrane region" description="Helical" evidence="11">
    <location>
        <begin position="7"/>
        <end position="28"/>
    </location>
</feature>
<dbReference type="EC" id="2.7.13.3" evidence="3"/>
<keyword evidence="15" id="KW-1185">Reference proteome</keyword>
<feature type="domain" description="HAMP" evidence="13">
    <location>
        <begin position="164"/>
        <end position="217"/>
    </location>
</feature>
<feature type="domain" description="Histidine kinase" evidence="12">
    <location>
        <begin position="225"/>
        <end position="435"/>
    </location>
</feature>
<evidence type="ECO:0000313" key="15">
    <source>
        <dbReference type="Proteomes" id="UP000433071"/>
    </source>
</evidence>
<dbReference type="Gene3D" id="6.10.340.10">
    <property type="match status" value="1"/>
</dbReference>
<keyword evidence="4" id="KW-0597">Phosphoprotein</keyword>
<keyword evidence="9" id="KW-0902">Two-component regulatory system</keyword>
<dbReference type="CDD" id="cd00082">
    <property type="entry name" value="HisKA"/>
    <property type="match status" value="1"/>
</dbReference>
<dbReference type="InterPro" id="IPR005467">
    <property type="entry name" value="His_kinase_dom"/>
</dbReference>
<proteinExistence type="predicted"/>
<evidence type="ECO:0000256" key="6">
    <source>
        <dbReference type="ARBA" id="ARBA00022692"/>
    </source>
</evidence>
<evidence type="ECO:0000256" key="11">
    <source>
        <dbReference type="SAM" id="Phobius"/>
    </source>
</evidence>
<keyword evidence="7" id="KW-0418">Kinase</keyword>
<evidence type="ECO:0000256" key="7">
    <source>
        <dbReference type="ARBA" id="ARBA00022777"/>
    </source>
</evidence>
<evidence type="ECO:0000256" key="4">
    <source>
        <dbReference type="ARBA" id="ARBA00022553"/>
    </source>
</evidence>
<dbReference type="InterPro" id="IPR036097">
    <property type="entry name" value="HisK_dim/P_sf"/>
</dbReference>
<comment type="catalytic activity">
    <reaction evidence="1">
        <text>ATP + protein L-histidine = ADP + protein N-phospho-L-histidine.</text>
        <dbReference type="EC" id="2.7.13.3"/>
    </reaction>
</comment>
<dbReference type="GO" id="GO:0005886">
    <property type="term" value="C:plasma membrane"/>
    <property type="evidence" value="ECO:0007669"/>
    <property type="project" value="UniProtKB-SubCell"/>
</dbReference>